<comment type="caution">
    <text evidence="1">The sequence shown here is derived from an EMBL/GenBank/DDBJ whole genome shotgun (WGS) entry which is preliminary data.</text>
</comment>
<gene>
    <name evidence="1" type="ORF">SDC9_86734</name>
</gene>
<accession>A0A644ZGX4</accession>
<organism evidence="1">
    <name type="scientific">bioreactor metagenome</name>
    <dbReference type="NCBI Taxonomy" id="1076179"/>
    <lineage>
        <taxon>unclassified sequences</taxon>
        <taxon>metagenomes</taxon>
        <taxon>ecological metagenomes</taxon>
    </lineage>
</organism>
<reference evidence="1" key="1">
    <citation type="submission" date="2019-08" db="EMBL/GenBank/DDBJ databases">
        <authorList>
            <person name="Kucharzyk K."/>
            <person name="Murdoch R.W."/>
            <person name="Higgins S."/>
            <person name="Loffler F."/>
        </authorList>
    </citation>
    <scope>NUCLEOTIDE SEQUENCE</scope>
</reference>
<name>A0A644ZGX4_9ZZZZ</name>
<dbReference type="AlphaFoldDB" id="A0A644ZGX4"/>
<evidence type="ECO:0000313" key="1">
    <source>
        <dbReference type="EMBL" id="MPM40096.1"/>
    </source>
</evidence>
<protein>
    <submittedName>
        <fullName evidence="1">Uncharacterized protein</fullName>
    </submittedName>
</protein>
<dbReference type="EMBL" id="VSSQ01008875">
    <property type="protein sequence ID" value="MPM40096.1"/>
    <property type="molecule type" value="Genomic_DNA"/>
</dbReference>
<sequence length="55" mass="6680">MFLLDARELRLQRLRGRRVQRAGLVDHMRSERWHGKQLLRLRTGELEQAEQQGRQ</sequence>
<proteinExistence type="predicted"/>